<feature type="compositionally biased region" description="Low complexity" evidence="5">
    <location>
        <begin position="43"/>
        <end position="60"/>
    </location>
</feature>
<dbReference type="PROSITE" id="PS00136">
    <property type="entry name" value="SUBTILASE_ASP"/>
    <property type="match status" value="1"/>
</dbReference>
<dbReference type="InterPro" id="IPR050131">
    <property type="entry name" value="Peptidase_S8_subtilisin-like"/>
</dbReference>
<keyword evidence="2" id="KW-0645">Protease</keyword>
<dbReference type="PROSITE" id="PS00137">
    <property type="entry name" value="SUBTILASE_HIS"/>
    <property type="match status" value="1"/>
</dbReference>
<dbReference type="PROSITE" id="PS51892">
    <property type="entry name" value="SUBTILASE"/>
    <property type="match status" value="1"/>
</dbReference>
<evidence type="ECO:0000256" key="3">
    <source>
        <dbReference type="ARBA" id="ARBA00022801"/>
    </source>
</evidence>
<dbReference type="InterPro" id="IPR036852">
    <property type="entry name" value="Peptidase_S8/S53_dom_sf"/>
</dbReference>
<evidence type="ECO:0000259" key="6">
    <source>
        <dbReference type="Pfam" id="PF00082"/>
    </source>
</evidence>
<dbReference type="Gene3D" id="3.40.50.200">
    <property type="entry name" value="Peptidase S8/S53 domain"/>
    <property type="match status" value="1"/>
</dbReference>
<keyword evidence="4" id="KW-0720">Serine protease</keyword>
<dbReference type="Pfam" id="PF00082">
    <property type="entry name" value="Peptidase_S8"/>
    <property type="match status" value="1"/>
</dbReference>
<evidence type="ECO:0000256" key="5">
    <source>
        <dbReference type="SAM" id="MobiDB-lite"/>
    </source>
</evidence>
<dbReference type="GO" id="GO:0006508">
    <property type="term" value="P:proteolysis"/>
    <property type="evidence" value="ECO:0007669"/>
    <property type="project" value="UniProtKB-KW"/>
</dbReference>
<dbReference type="GO" id="GO:0004252">
    <property type="term" value="F:serine-type endopeptidase activity"/>
    <property type="evidence" value="ECO:0007669"/>
    <property type="project" value="InterPro"/>
</dbReference>
<evidence type="ECO:0000256" key="2">
    <source>
        <dbReference type="ARBA" id="ARBA00022670"/>
    </source>
</evidence>
<dbReference type="PANTHER" id="PTHR43806">
    <property type="entry name" value="PEPTIDASE S8"/>
    <property type="match status" value="1"/>
</dbReference>
<dbReference type="InterPro" id="IPR015500">
    <property type="entry name" value="Peptidase_S8_subtilisin-rel"/>
</dbReference>
<keyword evidence="3" id="KW-0378">Hydrolase</keyword>
<dbReference type="AlphaFoldDB" id="A0A6J6APD2"/>
<dbReference type="InterPro" id="IPR023828">
    <property type="entry name" value="Peptidase_S8_Ser-AS"/>
</dbReference>
<accession>A0A6J6APD2</accession>
<dbReference type="SUPFAM" id="SSF52743">
    <property type="entry name" value="Subtilisin-like"/>
    <property type="match status" value="1"/>
</dbReference>
<feature type="domain" description="Peptidase S8/S53" evidence="6">
    <location>
        <begin position="198"/>
        <end position="468"/>
    </location>
</feature>
<dbReference type="PRINTS" id="PR00723">
    <property type="entry name" value="SUBTILISIN"/>
</dbReference>
<dbReference type="InterPro" id="IPR022398">
    <property type="entry name" value="Peptidase_S8_His-AS"/>
</dbReference>
<feature type="region of interest" description="Disordered" evidence="5">
    <location>
        <begin position="30"/>
        <end position="60"/>
    </location>
</feature>
<protein>
    <submittedName>
        <fullName evidence="7">Unannotated protein</fullName>
    </submittedName>
</protein>
<dbReference type="InterPro" id="IPR023827">
    <property type="entry name" value="Peptidase_S8_Asp-AS"/>
</dbReference>
<evidence type="ECO:0000313" key="7">
    <source>
        <dbReference type="EMBL" id="CAB4372208.1"/>
    </source>
</evidence>
<evidence type="ECO:0000256" key="1">
    <source>
        <dbReference type="ARBA" id="ARBA00011073"/>
    </source>
</evidence>
<dbReference type="PANTHER" id="PTHR43806:SF11">
    <property type="entry name" value="CEREVISIN-RELATED"/>
    <property type="match status" value="1"/>
</dbReference>
<dbReference type="PROSITE" id="PS00138">
    <property type="entry name" value="SUBTILASE_SER"/>
    <property type="match status" value="1"/>
</dbReference>
<gene>
    <name evidence="7" type="ORF">UFOPK4201_01335</name>
</gene>
<sequence length="887" mass="88795">MSRLRNRLLATLGMLVVAVVLWGVLAVPSSTNGTDQSASPVETNASSAAPSVPVSSTVTSSSTPAAVTNVNVQPEVQQVLDAGDVAPVILKLDVALTGNDDQRVSQIRSARDRLLAGLPVGSWSQVKDVGTLPYVALSLDSAGVEATRQSGQVQAIGYDDQTWAPIAETKSPSSVAPSSINSTTTMGAVPAWAAGWKGAGATVAVIDTGVETSHPYLMRNGLPKTIAEACFASASGTRMSMCPSSRSMSTTDAPVVGSAQPCPSTIAECTHGTHVAGIAVGGNGVTIPSGVAPDANLIAINVFSYTSAGTSASTSDINNALQWLYYNRARFPGLTSVNMSIGDSAKNLGYCDSDPTKAYIDQLLSVGIATVVASGNNGWGNGVSSPGCISTAVTVGAVDGVPDLSTSYSNDGPQVDLMAPGSSITSSIVGGQMGAMSGTSMATPAVTGAFAVLHLTTPALTLARLRATGYVVNASGYSIPSVRLFDAVSVNVPSTGSSTFNSVSPVRLSDTRAQVAGGATVDSQQGGKGKLGGGGVSVIPIAGRGGVPQPGAGAVALNVTVVSPSVGGYLTVYPAGSPLPNASNINFVAGAIVPNMVIVKLGADGSIAVFNSEGWVDVAIDVVGWFPVSAGYGPLDPARIVETRSVPGYTTVDGQLQGIGAIGAGQTLSVPVAGRGSVPSTGVSAVALNVTAVDAGAESYLTVFPGGTSKPNASNLNVLGGQTIANMVIAKVGADGSISIYNNSGFVNVVVDVMGWFSSTSQMTSLSPARLVESRAFMTIDGRQQNIGPIGSRGTLSFEVAGRGGVPATGARAVVLNVTVVGSTGSGYLTAFASGSVASGASNLNFVPGQIVPNMVIAELGPDGKVSLFNSNGSTPVAVDVVGWFSS</sequence>
<dbReference type="InterPro" id="IPR000209">
    <property type="entry name" value="Peptidase_S8/S53_dom"/>
</dbReference>
<dbReference type="EMBL" id="CAEUNJ010000060">
    <property type="protein sequence ID" value="CAB4372208.1"/>
    <property type="molecule type" value="Genomic_DNA"/>
</dbReference>
<comment type="similarity">
    <text evidence="1">Belongs to the peptidase S8 family.</text>
</comment>
<proteinExistence type="inferred from homology"/>
<feature type="compositionally biased region" description="Polar residues" evidence="5">
    <location>
        <begin position="30"/>
        <end position="42"/>
    </location>
</feature>
<reference evidence="7" key="1">
    <citation type="submission" date="2020-05" db="EMBL/GenBank/DDBJ databases">
        <authorList>
            <person name="Chiriac C."/>
            <person name="Salcher M."/>
            <person name="Ghai R."/>
            <person name="Kavagutti S V."/>
        </authorList>
    </citation>
    <scope>NUCLEOTIDE SEQUENCE</scope>
</reference>
<organism evidence="7">
    <name type="scientific">freshwater metagenome</name>
    <dbReference type="NCBI Taxonomy" id="449393"/>
    <lineage>
        <taxon>unclassified sequences</taxon>
        <taxon>metagenomes</taxon>
        <taxon>ecological metagenomes</taxon>
    </lineage>
</organism>
<name>A0A6J6APD2_9ZZZZ</name>
<evidence type="ECO:0000256" key="4">
    <source>
        <dbReference type="ARBA" id="ARBA00022825"/>
    </source>
</evidence>